<proteinExistence type="predicted"/>
<feature type="compositionally biased region" description="Low complexity" evidence="1">
    <location>
        <begin position="120"/>
        <end position="139"/>
    </location>
</feature>
<feature type="compositionally biased region" description="Basic and acidic residues" evidence="1">
    <location>
        <begin position="241"/>
        <end position="252"/>
    </location>
</feature>
<dbReference type="Proteomes" id="UP000318416">
    <property type="component" value="Unassembled WGS sequence"/>
</dbReference>
<feature type="region of interest" description="Disordered" evidence="1">
    <location>
        <begin position="79"/>
        <end position="252"/>
    </location>
</feature>
<dbReference type="InterPro" id="IPR036388">
    <property type="entry name" value="WH-like_DNA-bd_sf"/>
</dbReference>
<feature type="compositionally biased region" description="Low complexity" evidence="1">
    <location>
        <begin position="83"/>
        <end position="94"/>
    </location>
</feature>
<comment type="caution">
    <text evidence="2">The sequence shown here is derived from an EMBL/GenBank/DDBJ whole genome shotgun (WGS) entry which is preliminary data.</text>
</comment>
<reference evidence="2 3" key="1">
    <citation type="submission" date="2019-06" db="EMBL/GenBank/DDBJ databases">
        <title>Sequencing the genomes of 1000 actinobacteria strains.</title>
        <authorList>
            <person name="Klenk H.-P."/>
        </authorList>
    </citation>
    <scope>NUCLEOTIDE SEQUENCE [LARGE SCALE GENOMIC DNA]</scope>
    <source>
        <strain evidence="2 3">DSM 41649</strain>
    </source>
</reference>
<evidence type="ECO:0000313" key="2">
    <source>
        <dbReference type="EMBL" id="TWE16951.1"/>
    </source>
</evidence>
<accession>A0A561EMU9</accession>
<gene>
    <name evidence="2" type="ORF">FB465_1946</name>
</gene>
<protein>
    <recommendedName>
        <fullName evidence="4">Helix-turn-helix protein</fullName>
    </recommendedName>
</protein>
<evidence type="ECO:0000256" key="1">
    <source>
        <dbReference type="SAM" id="MobiDB-lite"/>
    </source>
</evidence>
<feature type="compositionally biased region" description="Low complexity" evidence="1">
    <location>
        <begin position="183"/>
        <end position="193"/>
    </location>
</feature>
<dbReference type="Gene3D" id="1.10.10.10">
    <property type="entry name" value="Winged helix-like DNA-binding domain superfamily/Winged helix DNA-binding domain"/>
    <property type="match status" value="1"/>
</dbReference>
<dbReference type="EMBL" id="VIVR01000001">
    <property type="protein sequence ID" value="TWE16951.1"/>
    <property type="molecule type" value="Genomic_DNA"/>
</dbReference>
<dbReference type="AlphaFoldDB" id="A0A561EMU9"/>
<dbReference type="SUPFAM" id="SSF46785">
    <property type="entry name" value="Winged helix' DNA-binding domain"/>
    <property type="match status" value="1"/>
</dbReference>
<name>A0A561EMU9_9ACTN</name>
<evidence type="ECO:0000313" key="3">
    <source>
        <dbReference type="Proteomes" id="UP000318416"/>
    </source>
</evidence>
<sequence>MKLADSADDQTRIAAPGLVRLMAWSGVGEKTVVSVITELVGLGLVERVKIGRAGQRAEYRIFPLGVPPIPSTEELEQWREEAANAPRNPRLARASGNRSRPAVPARTHLDVQARATNRVAPAAPKPGSEPGSPEGNPASGGSGRRRRQPAGLPQGNPGDSGRVPDGEPEGFPQGDPGGSPRETPVLPVPSLSLPYPPTPAADAAADAAGEPASQPEQQEASGCPKHPSPAANCRGCGTNARAERERNRRALADADRRNDEEWVRAFMRDQRDRRQRIESEPTRVAEALEEAKRVARAARTRANP</sequence>
<dbReference type="InterPro" id="IPR036390">
    <property type="entry name" value="WH_DNA-bd_sf"/>
</dbReference>
<keyword evidence="3" id="KW-1185">Reference proteome</keyword>
<evidence type="ECO:0008006" key="4">
    <source>
        <dbReference type="Google" id="ProtNLM"/>
    </source>
</evidence>
<organism evidence="2 3">
    <name type="scientific">Kitasatospora atroaurantiaca</name>
    <dbReference type="NCBI Taxonomy" id="285545"/>
    <lineage>
        <taxon>Bacteria</taxon>
        <taxon>Bacillati</taxon>
        <taxon>Actinomycetota</taxon>
        <taxon>Actinomycetes</taxon>
        <taxon>Kitasatosporales</taxon>
        <taxon>Streptomycetaceae</taxon>
        <taxon>Kitasatospora</taxon>
    </lineage>
</organism>